<sequence>MIEHLKGSTMASKVRLKEVIEIPIINRIIDFESDINSLNNPSFISQVYSLFGIEEIYEAYNLWEWGALILVLVALLSTIIKTLKILIIRSRRRHSLQSQPLLDDTDFDTGTDSSCVPSDDELEYEEPSTSHEWQQVNENFRVRGSGYLIDHQLGSRNFTLQKRLSSIGGLFSWAEEVTGGNSVVKLWDNLGIGFRLDLDDSHNVLNMYDANKETKLTSIFARDSVIHAVSISSSSTAIVVSAGADSLSSRVAVSAWDRRLHSSSPAILSEWRPTRSIEKITTINTKGMEQVYIKGDVVGKLTVGDMRKVSSSLMNSNVETWWDADADYHLERVN</sequence>
<keyword evidence="4" id="KW-1185">Reference proteome</keyword>
<evidence type="ECO:0000313" key="4">
    <source>
        <dbReference type="Proteomes" id="UP000322667"/>
    </source>
</evidence>
<evidence type="ECO:0000313" key="3">
    <source>
        <dbReference type="EMBL" id="TYI33429.1"/>
    </source>
</evidence>
<accession>A0A5D2QYA8</accession>
<reference evidence="3 4" key="1">
    <citation type="submission" date="2019-07" db="EMBL/GenBank/DDBJ databases">
        <title>WGS assembly of Gossypium tomentosum.</title>
        <authorList>
            <person name="Chen Z.J."/>
            <person name="Sreedasyam A."/>
            <person name="Ando A."/>
            <person name="Song Q."/>
            <person name="De L."/>
            <person name="Hulse-Kemp A."/>
            <person name="Ding M."/>
            <person name="Ye W."/>
            <person name="Kirkbride R."/>
            <person name="Jenkins J."/>
            <person name="Plott C."/>
            <person name="Lovell J."/>
            <person name="Lin Y.-M."/>
            <person name="Vaughn R."/>
            <person name="Liu B."/>
            <person name="Li W."/>
            <person name="Simpson S."/>
            <person name="Scheffler B."/>
            <person name="Saski C."/>
            <person name="Grover C."/>
            <person name="Hu G."/>
            <person name="Conover J."/>
            <person name="Carlson J."/>
            <person name="Shu S."/>
            <person name="Boston L."/>
            <person name="Williams M."/>
            <person name="Peterson D."/>
            <person name="Mcgee K."/>
            <person name="Jones D."/>
            <person name="Wendel J."/>
            <person name="Stelly D."/>
            <person name="Grimwood J."/>
            <person name="Schmutz J."/>
        </authorList>
    </citation>
    <scope>NUCLEOTIDE SEQUENCE [LARGE SCALE GENOMIC DNA]</scope>
    <source>
        <strain evidence="3">7179.01</strain>
    </source>
</reference>
<name>A0A5D2QYA8_GOSTO</name>
<dbReference type="Proteomes" id="UP000322667">
    <property type="component" value="Chromosome A04"/>
</dbReference>
<evidence type="ECO:0000256" key="2">
    <source>
        <dbReference type="SAM" id="Phobius"/>
    </source>
</evidence>
<proteinExistence type="predicted"/>
<organism evidence="3 4">
    <name type="scientific">Gossypium tomentosum</name>
    <name type="common">Hawaiian cotton</name>
    <name type="synonym">Gossypium sandvicense</name>
    <dbReference type="NCBI Taxonomy" id="34277"/>
    <lineage>
        <taxon>Eukaryota</taxon>
        <taxon>Viridiplantae</taxon>
        <taxon>Streptophyta</taxon>
        <taxon>Embryophyta</taxon>
        <taxon>Tracheophyta</taxon>
        <taxon>Spermatophyta</taxon>
        <taxon>Magnoliopsida</taxon>
        <taxon>eudicotyledons</taxon>
        <taxon>Gunneridae</taxon>
        <taxon>Pentapetalae</taxon>
        <taxon>rosids</taxon>
        <taxon>malvids</taxon>
        <taxon>Malvales</taxon>
        <taxon>Malvaceae</taxon>
        <taxon>Malvoideae</taxon>
        <taxon>Gossypium</taxon>
    </lineage>
</organism>
<feature type="region of interest" description="Disordered" evidence="1">
    <location>
        <begin position="103"/>
        <end position="131"/>
    </location>
</feature>
<dbReference type="PANTHER" id="PTHR36715">
    <property type="entry name" value="BNAANNG41370D PROTEIN"/>
    <property type="match status" value="1"/>
</dbReference>
<protein>
    <submittedName>
        <fullName evidence="3">Uncharacterized protein</fullName>
    </submittedName>
</protein>
<evidence type="ECO:0000256" key="1">
    <source>
        <dbReference type="SAM" id="MobiDB-lite"/>
    </source>
</evidence>
<gene>
    <name evidence="3" type="ORF">ES332_A04G132600v1</name>
</gene>
<dbReference type="AlphaFoldDB" id="A0A5D2QYA8"/>
<dbReference type="PANTHER" id="PTHR36715:SF1">
    <property type="entry name" value="PROTEIN, PUTATIVE-RELATED"/>
    <property type="match status" value="1"/>
</dbReference>
<keyword evidence="2" id="KW-0472">Membrane</keyword>
<feature type="transmembrane region" description="Helical" evidence="2">
    <location>
        <begin position="65"/>
        <end position="87"/>
    </location>
</feature>
<dbReference type="EMBL" id="CM017613">
    <property type="protein sequence ID" value="TYI33429.1"/>
    <property type="molecule type" value="Genomic_DNA"/>
</dbReference>
<keyword evidence="2" id="KW-1133">Transmembrane helix</keyword>
<keyword evidence="2" id="KW-0812">Transmembrane</keyword>